<keyword evidence="1" id="KW-0677">Repeat</keyword>
<feature type="region of interest" description="Disordered" evidence="4">
    <location>
        <begin position="418"/>
        <end position="440"/>
    </location>
</feature>
<gene>
    <name evidence="6" type="ORF">SPI_06195</name>
</gene>
<dbReference type="Gene3D" id="1.25.40.20">
    <property type="entry name" value="Ankyrin repeat-containing domain"/>
    <property type="match status" value="1"/>
</dbReference>
<dbReference type="InterPro" id="IPR011009">
    <property type="entry name" value="Kinase-like_dom_sf"/>
</dbReference>
<evidence type="ECO:0000256" key="1">
    <source>
        <dbReference type="ARBA" id="ARBA00022737"/>
    </source>
</evidence>
<dbReference type="AlphaFoldDB" id="A0A167RVZ4"/>
<sequence>MNRLSTELLYAISELLSRHSLAQLCRADRRCCVDLQPLLFRLHGHPDDWNGPSAVFWAVEMADAKDAASQTLALAVLGKVDRFCRLGPGDLDRSFNRRLGGRDDVWRARRAFTITLLYADRAKDWLQAVGKHPSFNPLHLAAHKGLDVVVAWLLQHGANVNALIEGTPHNALIPAVVANHASTALLLLAHGAHQAVDMTYGGFSFGTAADAAAAHTNDTSGGYKPLVTTLAAAMGHEALAEKLMDSGFVPATSPSEMLYVYAQYNHSRPEFAASLVRRGAEASPRMLQYMAKVAGRLWAALPLSLLEAMPLDGPVFAQTWTPALADKTVLDITTTFQRDLYFSDFHDNHYDHDYFDVDVEKALRALRRLLMIRGVDVDAGGRSLWRQSSFQPFDYALVKHLLPPFLEAGMDVRCRCEAPRPPTEHAQQEQPPHYGLGNKREVPDDLLAATSRYEPTQCVKGAAMQLGVVRLLLQHGAPITAATRDNALRDHPVGPSVYTTIGRSGWCTQLCAALLEHCCHVPTEKPREDVRTFLALYREKTKRVSLVNAASARDTKINNIKPNNILLDYEETTADDLVVKRVQISDLEDAVLLSPGKHLKGCLCGNQLWRSPESWARARQNTPSDVFSFGVVVIYVMLNDMIFLVSNEELAGKEAWRPILRRHISYFGDEDGFKGLLQHVGEDNVFFERLIALAGDFDAERPRRPFARWYFVDAELRDLVVKVTNLDPARRITAREALQHAWFRQNRAS</sequence>
<name>A0A167RVZ4_9HYPO</name>
<protein>
    <submittedName>
        <fullName evidence="6">Ectomycorrhiza-induced ankyrin-domain nacht-domain containing protein</fullName>
    </submittedName>
</protein>
<dbReference type="EMBL" id="AZHD01000011">
    <property type="protein sequence ID" value="OAA58993.1"/>
    <property type="molecule type" value="Genomic_DNA"/>
</dbReference>
<dbReference type="Gene3D" id="1.10.510.10">
    <property type="entry name" value="Transferase(Phosphotransferase) domain 1"/>
    <property type="match status" value="1"/>
</dbReference>
<feature type="repeat" description="ANK" evidence="3">
    <location>
        <begin position="133"/>
        <end position="165"/>
    </location>
</feature>
<dbReference type="GO" id="GO:0004672">
    <property type="term" value="F:protein kinase activity"/>
    <property type="evidence" value="ECO:0007669"/>
    <property type="project" value="InterPro"/>
</dbReference>
<evidence type="ECO:0000256" key="4">
    <source>
        <dbReference type="SAM" id="MobiDB-lite"/>
    </source>
</evidence>
<feature type="compositionally biased region" description="Basic and acidic residues" evidence="4">
    <location>
        <begin position="418"/>
        <end position="427"/>
    </location>
</feature>
<evidence type="ECO:0000256" key="2">
    <source>
        <dbReference type="ARBA" id="ARBA00023043"/>
    </source>
</evidence>
<evidence type="ECO:0000313" key="7">
    <source>
        <dbReference type="Proteomes" id="UP000076874"/>
    </source>
</evidence>
<dbReference type="SMART" id="SM00248">
    <property type="entry name" value="ANK"/>
    <property type="match status" value="1"/>
</dbReference>
<dbReference type="SMART" id="SM00220">
    <property type="entry name" value="S_TKc"/>
    <property type="match status" value="1"/>
</dbReference>
<dbReference type="SUPFAM" id="SSF56112">
    <property type="entry name" value="Protein kinase-like (PK-like)"/>
    <property type="match status" value="1"/>
</dbReference>
<keyword evidence="7" id="KW-1185">Reference proteome</keyword>
<dbReference type="InterPro" id="IPR002110">
    <property type="entry name" value="Ankyrin_rpt"/>
</dbReference>
<dbReference type="PANTHER" id="PTHR24189:SF50">
    <property type="entry name" value="ANKYRIN REPEAT AND SOCS BOX PROTEIN 2"/>
    <property type="match status" value="1"/>
</dbReference>
<keyword evidence="2 3" id="KW-0040">ANK repeat</keyword>
<evidence type="ECO:0000259" key="5">
    <source>
        <dbReference type="PROSITE" id="PS50011"/>
    </source>
</evidence>
<dbReference type="PROSITE" id="PS50297">
    <property type="entry name" value="ANK_REP_REGION"/>
    <property type="match status" value="1"/>
</dbReference>
<feature type="domain" description="Protein kinase" evidence="5">
    <location>
        <begin position="428"/>
        <end position="743"/>
    </location>
</feature>
<dbReference type="STRING" id="1081102.A0A167RVZ4"/>
<evidence type="ECO:0000256" key="3">
    <source>
        <dbReference type="PROSITE-ProRule" id="PRU00023"/>
    </source>
</evidence>
<accession>A0A167RVZ4</accession>
<comment type="caution">
    <text evidence="6">The sequence shown here is derived from an EMBL/GenBank/DDBJ whole genome shotgun (WGS) entry which is preliminary data.</text>
</comment>
<dbReference type="InterPro" id="IPR036770">
    <property type="entry name" value="Ankyrin_rpt-contain_sf"/>
</dbReference>
<proteinExistence type="predicted"/>
<dbReference type="Pfam" id="PF00069">
    <property type="entry name" value="Pkinase"/>
    <property type="match status" value="1"/>
</dbReference>
<dbReference type="OrthoDB" id="4062651at2759"/>
<dbReference type="InterPro" id="IPR050745">
    <property type="entry name" value="Multifunctional_regulatory"/>
</dbReference>
<evidence type="ECO:0000313" key="6">
    <source>
        <dbReference type="EMBL" id="OAA58993.1"/>
    </source>
</evidence>
<dbReference type="GO" id="GO:0005524">
    <property type="term" value="F:ATP binding"/>
    <property type="evidence" value="ECO:0007669"/>
    <property type="project" value="InterPro"/>
</dbReference>
<dbReference type="PROSITE" id="PS50011">
    <property type="entry name" value="PROTEIN_KINASE_DOM"/>
    <property type="match status" value="1"/>
</dbReference>
<dbReference type="InterPro" id="IPR000719">
    <property type="entry name" value="Prot_kinase_dom"/>
</dbReference>
<dbReference type="Pfam" id="PF00023">
    <property type="entry name" value="Ank"/>
    <property type="match status" value="1"/>
</dbReference>
<dbReference type="PROSITE" id="PS50088">
    <property type="entry name" value="ANK_REPEAT"/>
    <property type="match status" value="1"/>
</dbReference>
<reference evidence="6 7" key="1">
    <citation type="journal article" date="2016" name="Genome Biol. Evol.">
        <title>Divergent and convergent evolution of fungal pathogenicity.</title>
        <authorList>
            <person name="Shang Y."/>
            <person name="Xiao G."/>
            <person name="Zheng P."/>
            <person name="Cen K."/>
            <person name="Zhan S."/>
            <person name="Wang C."/>
        </authorList>
    </citation>
    <scope>NUCLEOTIDE SEQUENCE [LARGE SCALE GENOMIC DNA]</scope>
    <source>
        <strain evidence="6 7">RCEF 264</strain>
    </source>
</reference>
<organism evidence="6 7">
    <name type="scientific">Niveomyces insectorum RCEF 264</name>
    <dbReference type="NCBI Taxonomy" id="1081102"/>
    <lineage>
        <taxon>Eukaryota</taxon>
        <taxon>Fungi</taxon>
        <taxon>Dikarya</taxon>
        <taxon>Ascomycota</taxon>
        <taxon>Pezizomycotina</taxon>
        <taxon>Sordariomycetes</taxon>
        <taxon>Hypocreomycetidae</taxon>
        <taxon>Hypocreales</taxon>
        <taxon>Cordycipitaceae</taxon>
        <taxon>Niveomyces</taxon>
    </lineage>
</organism>
<dbReference type="PANTHER" id="PTHR24189">
    <property type="entry name" value="MYOTROPHIN"/>
    <property type="match status" value="1"/>
</dbReference>
<dbReference type="SUPFAM" id="SSF48403">
    <property type="entry name" value="Ankyrin repeat"/>
    <property type="match status" value="1"/>
</dbReference>
<dbReference type="Proteomes" id="UP000076874">
    <property type="component" value="Unassembled WGS sequence"/>
</dbReference>